<keyword evidence="3" id="KW-1185">Reference proteome</keyword>
<feature type="compositionally biased region" description="Polar residues" evidence="1">
    <location>
        <begin position="309"/>
        <end position="326"/>
    </location>
</feature>
<dbReference type="OrthoDB" id="272624at2759"/>
<dbReference type="Proteomes" id="UP000504610">
    <property type="component" value="Chromosome 9"/>
</dbReference>
<feature type="compositionally biased region" description="Basic residues" evidence="1">
    <location>
        <begin position="362"/>
        <end position="372"/>
    </location>
</feature>
<dbReference type="PANTHER" id="PTHR22929:SF0">
    <property type="entry name" value="TRANSCRIPTION FACTOR TFIIIB COMPONENT B'' HOMOLOG"/>
    <property type="match status" value="1"/>
</dbReference>
<dbReference type="InterPro" id="IPR039467">
    <property type="entry name" value="TFIIIB_B''_Myb"/>
</dbReference>
<feature type="region of interest" description="Disordered" evidence="1">
    <location>
        <begin position="1"/>
        <end position="45"/>
    </location>
</feature>
<reference evidence="4" key="2">
    <citation type="submission" date="2025-08" db="UniProtKB">
        <authorList>
            <consortium name="RefSeq"/>
        </authorList>
    </citation>
    <scope>IDENTIFICATION</scope>
    <source>
        <tissue evidence="4">Leaf</tissue>
    </source>
</reference>
<dbReference type="RefSeq" id="XP_018454040.1">
    <property type="nucleotide sequence ID" value="XM_018598538.2"/>
</dbReference>
<evidence type="ECO:0000256" key="1">
    <source>
        <dbReference type="SAM" id="MobiDB-lite"/>
    </source>
</evidence>
<reference evidence="3" key="1">
    <citation type="journal article" date="2019" name="Database">
        <title>The radish genome database (RadishGD): an integrated information resource for radish genomics.</title>
        <authorList>
            <person name="Yu H.J."/>
            <person name="Baek S."/>
            <person name="Lee Y.J."/>
            <person name="Cho A."/>
            <person name="Mun J.H."/>
        </authorList>
    </citation>
    <scope>NUCLEOTIDE SEQUENCE [LARGE SCALE GENOMIC DNA]</scope>
    <source>
        <strain evidence="3">cv. WK10039</strain>
    </source>
</reference>
<dbReference type="GO" id="GO:0000126">
    <property type="term" value="C:transcription factor TFIIIB complex"/>
    <property type="evidence" value="ECO:0007669"/>
    <property type="project" value="TreeGrafter"/>
</dbReference>
<dbReference type="GeneID" id="108825215"/>
<dbReference type="PANTHER" id="PTHR22929">
    <property type="entry name" value="RNA POLYMERASE III TRANSCRIPTION INITIATION FACTOR B"/>
    <property type="match status" value="1"/>
</dbReference>
<feature type="compositionally biased region" description="Basic and acidic residues" evidence="1">
    <location>
        <begin position="8"/>
        <end position="36"/>
    </location>
</feature>
<feature type="compositionally biased region" description="Basic residues" evidence="1">
    <location>
        <begin position="336"/>
        <end position="345"/>
    </location>
</feature>
<dbReference type="GO" id="GO:0001156">
    <property type="term" value="F:TFIIIC-class transcription factor complex binding"/>
    <property type="evidence" value="ECO:0007669"/>
    <property type="project" value="TreeGrafter"/>
</dbReference>
<accession>A0A6J0L1K9</accession>
<name>A0A6J0L1K9_RAPSA</name>
<organism evidence="3 4">
    <name type="scientific">Raphanus sativus</name>
    <name type="common">Radish</name>
    <name type="synonym">Raphanus raphanistrum var. sativus</name>
    <dbReference type="NCBI Taxonomy" id="3726"/>
    <lineage>
        <taxon>Eukaryota</taxon>
        <taxon>Viridiplantae</taxon>
        <taxon>Streptophyta</taxon>
        <taxon>Embryophyta</taxon>
        <taxon>Tracheophyta</taxon>
        <taxon>Spermatophyta</taxon>
        <taxon>Magnoliopsida</taxon>
        <taxon>eudicotyledons</taxon>
        <taxon>Gunneridae</taxon>
        <taxon>Pentapetalae</taxon>
        <taxon>rosids</taxon>
        <taxon>malvids</taxon>
        <taxon>Brassicales</taxon>
        <taxon>Brassicaceae</taxon>
        <taxon>Brassiceae</taxon>
        <taxon>Raphanus</taxon>
    </lineage>
</organism>
<dbReference type="KEGG" id="rsz:108825215"/>
<feature type="region of interest" description="Disordered" evidence="1">
    <location>
        <begin position="308"/>
        <end position="380"/>
    </location>
</feature>
<feature type="domain" description="Transcription factor TFIIIB component B'' Myb" evidence="2">
    <location>
        <begin position="468"/>
        <end position="551"/>
    </location>
</feature>
<feature type="compositionally biased region" description="Acidic residues" evidence="1">
    <location>
        <begin position="558"/>
        <end position="574"/>
    </location>
</feature>
<evidence type="ECO:0000313" key="3">
    <source>
        <dbReference type="Proteomes" id="UP000504610"/>
    </source>
</evidence>
<proteinExistence type="predicted"/>
<feature type="region of interest" description="Disordered" evidence="1">
    <location>
        <begin position="113"/>
        <end position="136"/>
    </location>
</feature>
<dbReference type="Pfam" id="PF15963">
    <property type="entry name" value="Myb_DNA-bind_7"/>
    <property type="match status" value="1"/>
</dbReference>
<evidence type="ECO:0000313" key="4">
    <source>
        <dbReference type="RefSeq" id="XP_018454040.1"/>
    </source>
</evidence>
<protein>
    <submittedName>
        <fullName evidence="4">Uncharacterized protein LOC108825215</fullName>
    </submittedName>
</protein>
<sequence length="614" mass="68869">MIGGDGDGDSRNKSDSPTTNKEEEARGEVQRTEVDGPRQTNGVESVETLAVVESYSSVLVEGSASPNLNPQFVVKDGVAELEVPVELLENTEPLWKSCVVGYFMNDAQHIDSATKKDNVPPQPSSEPAKSGGGKQKKKNVTGVAYVLHACAKLNSEGQKCDEGTEAAVLAFPDDPTRQDYATFGDFVTSETDEVINAQTQRIQTQEEVECHWNMETLDIVQEEGITSAYEQHSGKFQPKPRRLLDPVIEEEVAGSHYSVDDATGANQFECMLNECTNAAFYGEYQEEEEDNIPQESAPDVLEQEHRVVSPSNNDTVMGQGETQSNEAETRTDKKGEKKRGRKKKATTNEEEEEEANKSPEKKFKHSSGRQKNRSLEKELLETPDGDIKRLPMRDMIRLVRYRESLEKKEAKRAPVVPPTQESNTNASFLDNHYYSQGFDAEEGVFGMEEDENYVQVQPDSPVNYHTNMKKTPRTRWSKQDTQLFYKGIQAFGIDLPMVHLLFPEGITLQQIRLKYKLEDRKNPWKINDAISTRRKDLTSYHTVIKKLEQKAAAAKEGEEAETTTDVPENEEETDERAGDGVAGVNESDGGDQFDENEGDDDVDDFFINSYKSEM</sequence>
<evidence type="ECO:0000259" key="2">
    <source>
        <dbReference type="Pfam" id="PF15963"/>
    </source>
</evidence>
<dbReference type="AlphaFoldDB" id="A0A6J0L1K9"/>
<dbReference type="GO" id="GO:0070898">
    <property type="term" value="P:RNA polymerase III preinitiation complex assembly"/>
    <property type="evidence" value="ECO:0007669"/>
    <property type="project" value="TreeGrafter"/>
</dbReference>
<gene>
    <name evidence="4" type="primary">LOC108825215</name>
</gene>
<feature type="compositionally biased region" description="Acidic residues" evidence="1">
    <location>
        <begin position="588"/>
        <end position="604"/>
    </location>
</feature>
<feature type="region of interest" description="Disordered" evidence="1">
    <location>
        <begin position="551"/>
        <end position="614"/>
    </location>
</feature>